<feature type="compositionally biased region" description="Pro residues" evidence="1">
    <location>
        <begin position="110"/>
        <end position="121"/>
    </location>
</feature>
<evidence type="ECO:0000313" key="2">
    <source>
        <dbReference type="EMBL" id="GGU62180.1"/>
    </source>
</evidence>
<name>A0A918I4F6_9ACTN</name>
<gene>
    <name evidence="2" type="ORF">GCM10010274_58690</name>
</gene>
<dbReference type="Proteomes" id="UP000636661">
    <property type="component" value="Unassembled WGS sequence"/>
</dbReference>
<dbReference type="EMBL" id="BMTP01000020">
    <property type="protein sequence ID" value="GGU62180.1"/>
    <property type="molecule type" value="Genomic_DNA"/>
</dbReference>
<proteinExistence type="predicted"/>
<sequence>MTYTPADAQADTMGVWDRRQTQYNRPRIPVQWTQTTAADGTPLISGRLISPGAADALLRFVREGTLTLAYHAGACQQPTFDTTVTGRTVCAWRTGGVWVELWHPDTAPKPARPTAPSPSPATVPQAAPGIAPAPVSRLAALLRTRAGDRLPTRRTRKPALTKEN</sequence>
<evidence type="ECO:0000256" key="1">
    <source>
        <dbReference type="SAM" id="MobiDB-lite"/>
    </source>
</evidence>
<comment type="caution">
    <text evidence="2">The sequence shown here is derived from an EMBL/GenBank/DDBJ whole genome shotgun (WGS) entry which is preliminary data.</text>
</comment>
<feature type="region of interest" description="Disordered" evidence="1">
    <location>
        <begin position="143"/>
        <end position="164"/>
    </location>
</feature>
<reference evidence="2" key="2">
    <citation type="submission" date="2020-09" db="EMBL/GenBank/DDBJ databases">
        <authorList>
            <person name="Sun Q."/>
            <person name="Ohkuma M."/>
        </authorList>
    </citation>
    <scope>NUCLEOTIDE SEQUENCE</scope>
    <source>
        <strain evidence="2">JCM 4391</strain>
    </source>
</reference>
<dbReference type="RefSeq" id="WP_189554302.1">
    <property type="nucleotide sequence ID" value="NZ_BMTP01000020.1"/>
</dbReference>
<evidence type="ECO:0000313" key="3">
    <source>
        <dbReference type="Proteomes" id="UP000636661"/>
    </source>
</evidence>
<feature type="compositionally biased region" description="Basic residues" evidence="1">
    <location>
        <begin position="152"/>
        <end position="164"/>
    </location>
</feature>
<dbReference type="AlphaFoldDB" id="A0A918I4F6"/>
<keyword evidence="3" id="KW-1185">Reference proteome</keyword>
<feature type="region of interest" description="Disordered" evidence="1">
    <location>
        <begin position="104"/>
        <end position="130"/>
    </location>
</feature>
<protein>
    <submittedName>
        <fullName evidence="2">Uncharacterized protein</fullName>
    </submittedName>
</protein>
<accession>A0A918I4F6</accession>
<reference evidence="2" key="1">
    <citation type="journal article" date="2014" name="Int. J. Syst. Evol. Microbiol.">
        <title>Complete genome sequence of Corynebacterium casei LMG S-19264T (=DSM 44701T), isolated from a smear-ripened cheese.</title>
        <authorList>
            <consortium name="US DOE Joint Genome Institute (JGI-PGF)"/>
            <person name="Walter F."/>
            <person name="Albersmeier A."/>
            <person name="Kalinowski J."/>
            <person name="Ruckert C."/>
        </authorList>
    </citation>
    <scope>NUCLEOTIDE SEQUENCE</scope>
    <source>
        <strain evidence="2">JCM 4391</strain>
    </source>
</reference>
<organism evidence="2 3">
    <name type="scientific">Streptomyces lavendofoliae</name>
    <dbReference type="NCBI Taxonomy" id="67314"/>
    <lineage>
        <taxon>Bacteria</taxon>
        <taxon>Bacillati</taxon>
        <taxon>Actinomycetota</taxon>
        <taxon>Actinomycetes</taxon>
        <taxon>Kitasatosporales</taxon>
        <taxon>Streptomycetaceae</taxon>
        <taxon>Streptomyces</taxon>
    </lineage>
</organism>